<dbReference type="GO" id="GO:0005509">
    <property type="term" value="F:calcium ion binding"/>
    <property type="evidence" value="ECO:0007669"/>
    <property type="project" value="InterPro"/>
</dbReference>
<dbReference type="InterPro" id="IPR016032">
    <property type="entry name" value="Sig_transdc_resp-reg_C-effctor"/>
</dbReference>
<gene>
    <name evidence="2" type="primary">spo0A_31</name>
    <name evidence="2" type="ORF">SDC9_163738</name>
</gene>
<dbReference type="InterPro" id="IPR014879">
    <property type="entry name" value="Spo0A_C"/>
</dbReference>
<dbReference type="SUPFAM" id="SSF46894">
    <property type="entry name" value="C-terminal effector domain of the bipartite response regulators"/>
    <property type="match status" value="1"/>
</dbReference>
<accession>A0A645FPP4</accession>
<dbReference type="GO" id="GO:0005737">
    <property type="term" value="C:cytoplasm"/>
    <property type="evidence" value="ECO:0007669"/>
    <property type="project" value="InterPro"/>
</dbReference>
<reference evidence="2" key="1">
    <citation type="submission" date="2019-08" db="EMBL/GenBank/DDBJ databases">
        <authorList>
            <person name="Kucharzyk K."/>
            <person name="Murdoch R.W."/>
            <person name="Higgins S."/>
            <person name="Loffler F."/>
        </authorList>
    </citation>
    <scope>NUCLEOTIDE SEQUENCE</scope>
</reference>
<dbReference type="GO" id="GO:0003700">
    <property type="term" value="F:DNA-binding transcription factor activity"/>
    <property type="evidence" value="ECO:0007669"/>
    <property type="project" value="InterPro"/>
</dbReference>
<dbReference type="AlphaFoldDB" id="A0A645FPP4"/>
<dbReference type="Gene3D" id="1.10.10.10">
    <property type="entry name" value="Winged helix-like DNA-binding domain superfamily/Winged helix DNA-binding domain"/>
    <property type="match status" value="1"/>
</dbReference>
<dbReference type="EMBL" id="VSSQ01063349">
    <property type="protein sequence ID" value="MPN16398.1"/>
    <property type="molecule type" value="Genomic_DNA"/>
</dbReference>
<proteinExistence type="predicted"/>
<dbReference type="Pfam" id="PF08769">
    <property type="entry name" value="Spo0A_C"/>
    <property type="match status" value="1"/>
</dbReference>
<feature type="domain" description="Sporulation initiation factor Spo0A C-terminal" evidence="1">
    <location>
        <begin position="7"/>
        <end position="105"/>
    </location>
</feature>
<sequence length="116" mass="13491">MSELEIEYLIRALGIGATYRGYRYLNYGVKLCLRDEDYLLSVSKLLYPQIAKNYHTTSSSVERDIRTVIRVCWERGNRRLLQEIALHPLDSQPTSSEFLDILTAHLRQKEAAEMLV</sequence>
<dbReference type="InterPro" id="IPR036388">
    <property type="entry name" value="WH-like_DNA-bd_sf"/>
</dbReference>
<name>A0A645FPP4_9ZZZZ</name>
<protein>
    <submittedName>
        <fullName evidence="2">Stage 0 sporulation protein A</fullName>
    </submittedName>
</protein>
<evidence type="ECO:0000313" key="2">
    <source>
        <dbReference type="EMBL" id="MPN16398.1"/>
    </source>
</evidence>
<evidence type="ECO:0000259" key="1">
    <source>
        <dbReference type="Pfam" id="PF08769"/>
    </source>
</evidence>
<comment type="caution">
    <text evidence="2">The sequence shown here is derived from an EMBL/GenBank/DDBJ whole genome shotgun (WGS) entry which is preliminary data.</text>
</comment>
<dbReference type="GO" id="GO:0042173">
    <property type="term" value="P:regulation of sporulation resulting in formation of a cellular spore"/>
    <property type="evidence" value="ECO:0007669"/>
    <property type="project" value="InterPro"/>
</dbReference>
<dbReference type="GO" id="GO:0003677">
    <property type="term" value="F:DNA binding"/>
    <property type="evidence" value="ECO:0007669"/>
    <property type="project" value="InterPro"/>
</dbReference>
<organism evidence="2">
    <name type="scientific">bioreactor metagenome</name>
    <dbReference type="NCBI Taxonomy" id="1076179"/>
    <lineage>
        <taxon>unclassified sequences</taxon>
        <taxon>metagenomes</taxon>
        <taxon>ecological metagenomes</taxon>
    </lineage>
</organism>